<evidence type="ECO:0000259" key="12">
    <source>
        <dbReference type="Pfam" id="PF22599"/>
    </source>
</evidence>
<evidence type="ECO:0000256" key="6">
    <source>
        <dbReference type="ARBA" id="ARBA00022989"/>
    </source>
</evidence>
<comment type="subcellular location">
    <subcellularLocation>
        <location evidence="1 9">Cell membrane</location>
        <topology evidence="1 9">Multi-pass membrane protein</topology>
    </subcellularLocation>
</comment>
<feature type="domain" description="Protein export membrane protein SecD/SecF C-terminal" evidence="11">
    <location>
        <begin position="439"/>
        <end position="613"/>
    </location>
</feature>
<dbReference type="Proteomes" id="UP000466445">
    <property type="component" value="Chromosome"/>
</dbReference>
<keyword evidence="4 9" id="KW-0812">Transmembrane</keyword>
<evidence type="ECO:0000313" key="13">
    <source>
        <dbReference type="EMBL" id="BBY61416.1"/>
    </source>
</evidence>
<dbReference type="InterPro" id="IPR048634">
    <property type="entry name" value="SecD_SecF_C"/>
</dbReference>
<dbReference type="InterPro" id="IPR055344">
    <property type="entry name" value="SecD_SecF_C_bact"/>
</dbReference>
<dbReference type="FunFam" id="1.20.1640.10:FF:000014">
    <property type="entry name" value="Protein translocase subunit SecD"/>
    <property type="match status" value="1"/>
</dbReference>
<comment type="subunit">
    <text evidence="9">Forms a complex with SecF. Part of the essential Sec protein translocation apparatus which comprises SecA, SecYEG and auxiliary proteins SecDF. Other proteins may also be involved.</text>
</comment>
<keyword evidence="2 9" id="KW-0813">Transport</keyword>
<keyword evidence="8 9" id="KW-0472">Membrane</keyword>
<keyword evidence="14" id="KW-1185">Reference proteome</keyword>
<evidence type="ECO:0000256" key="2">
    <source>
        <dbReference type="ARBA" id="ARBA00022448"/>
    </source>
</evidence>
<dbReference type="GO" id="GO:0005886">
    <property type="term" value="C:plasma membrane"/>
    <property type="evidence" value="ECO:0007669"/>
    <property type="project" value="UniProtKB-SubCell"/>
</dbReference>
<evidence type="ECO:0000256" key="8">
    <source>
        <dbReference type="ARBA" id="ARBA00023136"/>
    </source>
</evidence>
<evidence type="ECO:0000256" key="5">
    <source>
        <dbReference type="ARBA" id="ARBA00022927"/>
    </source>
</evidence>
<dbReference type="Pfam" id="PF07549">
    <property type="entry name" value="Sec_GG"/>
    <property type="match status" value="1"/>
</dbReference>
<dbReference type="InterPro" id="IPR022646">
    <property type="entry name" value="SecD/SecF_CS"/>
</dbReference>
<evidence type="ECO:0000256" key="4">
    <source>
        <dbReference type="ARBA" id="ARBA00022692"/>
    </source>
</evidence>
<feature type="transmembrane region" description="Helical" evidence="9">
    <location>
        <begin position="484"/>
        <end position="508"/>
    </location>
</feature>
<dbReference type="NCBIfam" id="TIGR00916">
    <property type="entry name" value="2A0604s01"/>
    <property type="match status" value="1"/>
</dbReference>
<feature type="transmembrane region" description="Helical" evidence="9">
    <location>
        <begin position="563"/>
        <end position="582"/>
    </location>
</feature>
<dbReference type="HAMAP" id="MF_01463_B">
    <property type="entry name" value="SecD_B"/>
    <property type="match status" value="1"/>
</dbReference>
<dbReference type="GO" id="GO:0043952">
    <property type="term" value="P:protein transport by the Sec complex"/>
    <property type="evidence" value="ECO:0007669"/>
    <property type="project" value="UniProtKB-UniRule"/>
</dbReference>
<dbReference type="InterPro" id="IPR054384">
    <property type="entry name" value="SecDF_P1_head"/>
</dbReference>
<dbReference type="PANTHER" id="PTHR30081:SF1">
    <property type="entry name" value="PROTEIN TRANSLOCASE SUBUNIT SECD"/>
    <property type="match status" value="1"/>
</dbReference>
<feature type="transmembrane region" description="Helical" evidence="9">
    <location>
        <begin position="12"/>
        <end position="30"/>
    </location>
</feature>
<keyword evidence="5 9" id="KW-0653">Protein transport</keyword>
<evidence type="ECO:0000256" key="7">
    <source>
        <dbReference type="ARBA" id="ARBA00023010"/>
    </source>
</evidence>
<feature type="transmembrane region" description="Helical" evidence="9">
    <location>
        <begin position="588"/>
        <end position="613"/>
    </location>
</feature>
<proteinExistence type="inferred from homology"/>
<accession>A0A7I7T040</accession>
<reference evidence="13 14" key="1">
    <citation type="journal article" date="2019" name="Emerg. Microbes Infect.">
        <title>Comprehensive subspecies identification of 175 nontuberculous mycobacteria species based on 7547 genomic profiles.</title>
        <authorList>
            <person name="Matsumoto Y."/>
            <person name="Kinjo T."/>
            <person name="Motooka D."/>
            <person name="Nabeya D."/>
            <person name="Jung N."/>
            <person name="Uechi K."/>
            <person name="Horii T."/>
            <person name="Iida T."/>
            <person name="Fujita J."/>
            <person name="Nakamura S."/>
        </authorList>
    </citation>
    <scope>NUCLEOTIDE SEQUENCE [LARGE SCALE GENOMIC DNA]</scope>
    <source>
        <strain evidence="13 14">JCM 30395</strain>
    </source>
</reference>
<evidence type="ECO:0000259" key="11">
    <source>
        <dbReference type="Pfam" id="PF02355"/>
    </source>
</evidence>
<dbReference type="AlphaFoldDB" id="A0A7I7T040"/>
<feature type="region of interest" description="Disordered" evidence="10">
    <location>
        <begin position="137"/>
        <end position="276"/>
    </location>
</feature>
<dbReference type="GO" id="GO:0015450">
    <property type="term" value="F:protein-transporting ATPase activity"/>
    <property type="evidence" value="ECO:0007669"/>
    <property type="project" value="InterPro"/>
</dbReference>
<organism evidence="13 14">
    <name type="scientific">Mycolicibacterium sarraceniae</name>
    <dbReference type="NCBI Taxonomy" id="1534348"/>
    <lineage>
        <taxon>Bacteria</taxon>
        <taxon>Bacillati</taxon>
        <taxon>Actinomycetota</taxon>
        <taxon>Actinomycetes</taxon>
        <taxon>Mycobacteriales</taxon>
        <taxon>Mycobacteriaceae</taxon>
        <taxon>Mycolicibacterium</taxon>
    </lineage>
</organism>
<evidence type="ECO:0000313" key="14">
    <source>
        <dbReference type="Proteomes" id="UP000466445"/>
    </source>
</evidence>
<dbReference type="Pfam" id="PF22599">
    <property type="entry name" value="SecDF_P1_head"/>
    <property type="match status" value="1"/>
</dbReference>
<protein>
    <recommendedName>
        <fullName evidence="9">Protein translocase subunit SecD</fullName>
    </recommendedName>
</protein>
<evidence type="ECO:0000256" key="1">
    <source>
        <dbReference type="ARBA" id="ARBA00004651"/>
    </source>
</evidence>
<dbReference type="InterPro" id="IPR022813">
    <property type="entry name" value="SecD/SecF_arch_bac"/>
</dbReference>
<gene>
    <name evidence="9" type="primary">secD</name>
    <name evidence="13" type="ORF">MSAR_45520</name>
</gene>
<dbReference type="RefSeq" id="WP_163700646.1">
    <property type="nucleotide sequence ID" value="NZ_AP022595.1"/>
</dbReference>
<feature type="transmembrane region" description="Helical" evidence="9">
    <location>
        <begin position="459"/>
        <end position="477"/>
    </location>
</feature>
<keyword evidence="3 9" id="KW-1003">Cell membrane</keyword>
<dbReference type="EMBL" id="AP022595">
    <property type="protein sequence ID" value="BBY61416.1"/>
    <property type="molecule type" value="Genomic_DNA"/>
</dbReference>
<name>A0A7I7T040_9MYCO</name>
<dbReference type="GO" id="GO:0006605">
    <property type="term" value="P:protein targeting"/>
    <property type="evidence" value="ECO:0007669"/>
    <property type="project" value="UniProtKB-UniRule"/>
</dbReference>
<dbReference type="Gene3D" id="1.20.1640.10">
    <property type="entry name" value="Multidrug efflux transporter AcrB transmembrane domain"/>
    <property type="match status" value="1"/>
</dbReference>
<evidence type="ECO:0000256" key="3">
    <source>
        <dbReference type="ARBA" id="ARBA00022475"/>
    </source>
</evidence>
<comment type="function">
    <text evidence="9">Part of the Sec protein translocase complex. Interacts with the SecYEG preprotein conducting channel. SecDF uses the proton motive force (PMF) to complete protein translocation after the ATP-dependent function of SecA.</text>
</comment>
<comment type="similarity">
    <text evidence="9">Belongs to the SecD/SecF family. SecD subfamily.</text>
</comment>
<dbReference type="PANTHER" id="PTHR30081">
    <property type="entry name" value="PROTEIN-EXPORT MEMBRANE PROTEIN SEC"/>
    <property type="match status" value="1"/>
</dbReference>
<feature type="compositionally biased region" description="Pro residues" evidence="10">
    <location>
        <begin position="217"/>
        <end position="272"/>
    </location>
</feature>
<feature type="transmembrane region" description="Helical" evidence="9">
    <location>
        <begin position="514"/>
        <end position="535"/>
    </location>
</feature>
<dbReference type="KEGG" id="msar:MSAR_45520"/>
<dbReference type="InterPro" id="IPR005791">
    <property type="entry name" value="SecD"/>
</dbReference>
<dbReference type="GO" id="GO:0065002">
    <property type="term" value="P:intracellular protein transmembrane transport"/>
    <property type="evidence" value="ECO:0007669"/>
    <property type="project" value="UniProtKB-UniRule"/>
</dbReference>
<evidence type="ECO:0000256" key="9">
    <source>
        <dbReference type="HAMAP-Rule" id="MF_01463"/>
    </source>
</evidence>
<dbReference type="Gene3D" id="3.30.70.3220">
    <property type="match status" value="1"/>
</dbReference>
<feature type="domain" description="SecDF P1 head subdomain" evidence="12">
    <location>
        <begin position="331"/>
        <end position="437"/>
    </location>
</feature>
<feature type="compositionally biased region" description="Pro residues" evidence="10">
    <location>
        <begin position="149"/>
        <end position="162"/>
    </location>
</feature>
<dbReference type="NCBIfam" id="TIGR01129">
    <property type="entry name" value="secD"/>
    <property type="match status" value="1"/>
</dbReference>
<dbReference type="Gene3D" id="3.30.1360.200">
    <property type="match status" value="1"/>
</dbReference>
<feature type="compositionally biased region" description="Low complexity" evidence="10">
    <location>
        <begin position="163"/>
        <end position="216"/>
    </location>
</feature>
<evidence type="ECO:0000256" key="10">
    <source>
        <dbReference type="SAM" id="MobiDB-lite"/>
    </source>
</evidence>
<dbReference type="SUPFAM" id="SSF82866">
    <property type="entry name" value="Multidrug efflux transporter AcrB transmembrane domain"/>
    <property type="match status" value="1"/>
</dbReference>
<keyword evidence="6 9" id="KW-1133">Transmembrane helix</keyword>
<keyword evidence="7 9" id="KW-0811">Translocation</keyword>
<dbReference type="Pfam" id="PF02355">
    <property type="entry name" value="SecD_SecF_C"/>
    <property type="match status" value="1"/>
</dbReference>
<sequence length="648" mass="66042">MASSSAPVHPYRWLALFLVLLIGVYLLVFLTGDKHASPKLGIDLQGGTRVTLTARTPDGSKPTRDALNQAQQIIAARVNGLGVSGSEVVIDGDNLVITVPGNDGNEARNLGQTARLFIRPVIGQPIPIEAIKQQMQAAGVKPGAGPAPAGAPPAGAPAPGGEPAPGGAEAPAPGGAEAPAPGGAEAPAPGGAEAPASGGAEAPASGSGEAPASEPANPAPAPQPRPYPAEPAPSPAPPAPEPAPAPGEPAPPAAGAPAPGAPAPGAPAPGPPDPRKDLAARIQFEKELRQSTNQNLLLIAVQYMAGKCDQPDILAGNDDPNLPLVACSEDHKYIYVLDKSIISGDQIKDATSGLDNQSGAYVVDLTFKDQAATTWADFTAANIGTQTAFTLDSEVVSAPQIREAIPGGRTQISGGNPPFTADSAKQLANVLKYGSLPLSFESSEAETVSATLGLASLKAGLIAGAIGLALVLLYSLLYYRVLGLLTALSLVASGAMVFGILVLLGRYINYTLDLAGIAGLIIGIGTTADSFVVFFERIKDEIREGRSFRSAVPRGWARARKTILSGNAVTFLAAAVLYFLAVGQVKGFAFTLGLTTILDVVVVFLVTWPLVYLASKSPTMAKPALNGLGAVQQIARERRAAQTATGRG</sequence>